<dbReference type="Gene3D" id="3.40.50.2300">
    <property type="match status" value="1"/>
</dbReference>
<feature type="active site" evidence="3">
    <location>
        <position position="17"/>
    </location>
</feature>
<dbReference type="InterPro" id="IPR052995">
    <property type="entry name" value="LMW-PTP"/>
</dbReference>
<dbReference type="CDD" id="cd16343">
    <property type="entry name" value="LMWPTP"/>
    <property type="match status" value="1"/>
</dbReference>
<gene>
    <name evidence="5" type="primary">yfkJ</name>
    <name evidence="5" type="ORF">Q31a_53880</name>
</gene>
<dbReference type="InterPro" id="IPR023485">
    <property type="entry name" value="Ptyr_pPase"/>
</dbReference>
<dbReference type="InterPro" id="IPR036196">
    <property type="entry name" value="Ptyr_pPase_sf"/>
</dbReference>
<dbReference type="PANTHER" id="PTHR47439">
    <property type="entry name" value="LOW MOLECULAR WEIGHT PHOSPHOTYROSINE PROTEIN PHOSPHATASE-RELATED"/>
    <property type="match status" value="1"/>
</dbReference>
<dbReference type="InterPro" id="IPR017867">
    <property type="entry name" value="Tyr_phospatase_low_mol_wt"/>
</dbReference>
<proteinExistence type="inferred from homology"/>
<dbReference type="RefSeq" id="WP_145083733.1">
    <property type="nucleotide sequence ID" value="NZ_CP036298.1"/>
</dbReference>
<comment type="similarity">
    <text evidence="1">Belongs to the low molecular weight phosphotyrosine protein phosphatase family.</text>
</comment>
<feature type="active site" description="Nucleophile" evidence="3">
    <location>
        <position position="11"/>
    </location>
</feature>
<evidence type="ECO:0000313" key="6">
    <source>
        <dbReference type="Proteomes" id="UP000318017"/>
    </source>
</evidence>
<dbReference type="AlphaFoldDB" id="A0A518GEM5"/>
<dbReference type="Proteomes" id="UP000318017">
    <property type="component" value="Chromosome"/>
</dbReference>
<evidence type="ECO:0000313" key="5">
    <source>
        <dbReference type="EMBL" id="QDV27007.1"/>
    </source>
</evidence>
<evidence type="ECO:0000256" key="3">
    <source>
        <dbReference type="PIRSR" id="PIRSR617867-1"/>
    </source>
</evidence>
<dbReference type="EMBL" id="CP036298">
    <property type="protein sequence ID" value="QDV27007.1"/>
    <property type="molecule type" value="Genomic_DNA"/>
</dbReference>
<keyword evidence="2 5" id="KW-0378">Hydrolase</keyword>
<dbReference type="SUPFAM" id="SSF52788">
    <property type="entry name" value="Phosphotyrosine protein phosphatases I"/>
    <property type="match status" value="1"/>
</dbReference>
<evidence type="ECO:0000256" key="1">
    <source>
        <dbReference type="ARBA" id="ARBA00011063"/>
    </source>
</evidence>
<evidence type="ECO:0000259" key="4">
    <source>
        <dbReference type="SMART" id="SM00226"/>
    </source>
</evidence>
<feature type="active site" description="Proton donor" evidence="3">
    <location>
        <position position="126"/>
    </location>
</feature>
<dbReference type="EC" id="3.1.3.48" evidence="5"/>
<organism evidence="5 6">
    <name type="scientific">Aureliella helgolandensis</name>
    <dbReference type="NCBI Taxonomy" id="2527968"/>
    <lineage>
        <taxon>Bacteria</taxon>
        <taxon>Pseudomonadati</taxon>
        <taxon>Planctomycetota</taxon>
        <taxon>Planctomycetia</taxon>
        <taxon>Pirellulales</taxon>
        <taxon>Pirellulaceae</taxon>
        <taxon>Aureliella</taxon>
    </lineage>
</organism>
<accession>A0A518GEM5</accession>
<dbReference type="OrthoDB" id="9784339at2"/>
<reference evidence="5 6" key="1">
    <citation type="submission" date="2019-02" db="EMBL/GenBank/DDBJ databases">
        <title>Deep-cultivation of Planctomycetes and their phenomic and genomic characterization uncovers novel biology.</title>
        <authorList>
            <person name="Wiegand S."/>
            <person name="Jogler M."/>
            <person name="Boedeker C."/>
            <person name="Pinto D."/>
            <person name="Vollmers J."/>
            <person name="Rivas-Marin E."/>
            <person name="Kohn T."/>
            <person name="Peeters S.H."/>
            <person name="Heuer A."/>
            <person name="Rast P."/>
            <person name="Oberbeckmann S."/>
            <person name="Bunk B."/>
            <person name="Jeske O."/>
            <person name="Meyerdierks A."/>
            <person name="Storesund J.E."/>
            <person name="Kallscheuer N."/>
            <person name="Luecker S."/>
            <person name="Lage O.M."/>
            <person name="Pohl T."/>
            <person name="Merkel B.J."/>
            <person name="Hornburger P."/>
            <person name="Mueller R.-W."/>
            <person name="Bruemmer F."/>
            <person name="Labrenz M."/>
            <person name="Spormann A.M."/>
            <person name="Op den Camp H."/>
            <person name="Overmann J."/>
            <person name="Amann R."/>
            <person name="Jetten M.S.M."/>
            <person name="Mascher T."/>
            <person name="Medema M.H."/>
            <person name="Devos D.P."/>
            <person name="Kaster A.-K."/>
            <person name="Ovreas L."/>
            <person name="Rohde M."/>
            <person name="Galperin M.Y."/>
            <person name="Jogler C."/>
        </authorList>
    </citation>
    <scope>NUCLEOTIDE SEQUENCE [LARGE SCALE GENOMIC DNA]</scope>
    <source>
        <strain evidence="5 6">Q31a</strain>
    </source>
</reference>
<dbReference type="Pfam" id="PF01451">
    <property type="entry name" value="LMWPc"/>
    <property type="match status" value="1"/>
</dbReference>
<name>A0A518GEM5_9BACT</name>
<protein>
    <submittedName>
        <fullName evidence="5">Low molecular weight protein-tyrosine-phosphatase YfkJ</fullName>
        <ecNumber evidence="5">3.1.3.48</ecNumber>
    </submittedName>
</protein>
<dbReference type="SMART" id="SM00226">
    <property type="entry name" value="LMWPc"/>
    <property type="match status" value="1"/>
</dbReference>
<feature type="domain" description="Phosphotyrosine protein phosphatase I" evidence="4">
    <location>
        <begin position="5"/>
        <end position="152"/>
    </location>
</feature>
<dbReference type="GO" id="GO:0004725">
    <property type="term" value="F:protein tyrosine phosphatase activity"/>
    <property type="evidence" value="ECO:0007669"/>
    <property type="project" value="UniProtKB-EC"/>
</dbReference>
<dbReference type="PANTHER" id="PTHR47439:SF1">
    <property type="entry name" value="ACID PHOSPHATASE"/>
    <property type="match status" value="1"/>
</dbReference>
<evidence type="ECO:0000256" key="2">
    <source>
        <dbReference type="ARBA" id="ARBA00022801"/>
    </source>
</evidence>
<keyword evidence="6" id="KW-1185">Reference proteome</keyword>
<sequence>MTTKKRILFVCLGNICRSPAAEGVLQHLAEQLGVQDELEVDSAGTSSYHIGEPADKRMRTAAAKRGIELTSRSRMASSRDFAAFDLIVAMDKSNLRELHGLANGGEGKLRLLSDYLDDSWPEEVPDPYYGGDEGFDEVLDMLVAAGPKLLAELQNLPGATPNAS</sequence>
<dbReference type="PRINTS" id="PR00719">
    <property type="entry name" value="LMWPTPASE"/>
</dbReference>
<dbReference type="KEGG" id="ahel:Q31a_53880"/>